<protein>
    <submittedName>
        <fullName evidence="1">Uncharacterized protein</fullName>
    </submittedName>
</protein>
<accession>A0ABY9S6G6</accession>
<evidence type="ECO:0000313" key="2">
    <source>
        <dbReference type="Proteomes" id="UP001246690"/>
    </source>
</evidence>
<gene>
    <name evidence="1" type="ORF">RHD99_14005</name>
</gene>
<name>A0ABY9S6G6_9ENTR</name>
<dbReference type="RefSeq" id="WP_309874615.1">
    <property type="nucleotide sequence ID" value="NZ_CP133838.1"/>
</dbReference>
<dbReference type="EMBL" id="CP133838">
    <property type="protein sequence ID" value="WMY72593.1"/>
    <property type="molecule type" value="Genomic_DNA"/>
</dbReference>
<reference evidence="1 2" key="1">
    <citation type="submission" date="2023-09" db="EMBL/GenBank/DDBJ databases">
        <title>Buttiauxella selenatireducens sp. nov., isolated from the rhizosphere of Cardamine hupingshanesis.</title>
        <authorList>
            <person name="Zhang S."/>
            <person name="Xu Z."/>
            <person name="Wang H."/>
            <person name="Guo Y."/>
        </authorList>
    </citation>
    <scope>NUCLEOTIDE SEQUENCE [LARGE SCALE GENOMIC DNA]</scope>
    <source>
        <strain evidence="1 2">R73</strain>
    </source>
</reference>
<evidence type="ECO:0000313" key="1">
    <source>
        <dbReference type="EMBL" id="WMY72593.1"/>
    </source>
</evidence>
<dbReference type="Proteomes" id="UP001246690">
    <property type="component" value="Chromosome"/>
</dbReference>
<sequence length="100" mass="11477">MSIGRTHIVISFDCKRYSISVRLLTMHVLYVLVTAAVRSGKIVAITTNYNTGDVGSTYFYRSQYMERDNNNSILNAIRRKELQTSRRDVVFNIDYGAAIY</sequence>
<organism evidence="1 2">
    <name type="scientific">Buttiauxella selenatireducens</name>
    <dbReference type="NCBI Taxonomy" id="3073902"/>
    <lineage>
        <taxon>Bacteria</taxon>
        <taxon>Pseudomonadati</taxon>
        <taxon>Pseudomonadota</taxon>
        <taxon>Gammaproteobacteria</taxon>
        <taxon>Enterobacterales</taxon>
        <taxon>Enterobacteriaceae</taxon>
        <taxon>Buttiauxella</taxon>
    </lineage>
</organism>
<proteinExistence type="predicted"/>
<keyword evidence="2" id="KW-1185">Reference proteome</keyword>